<sequence>MSGRARAAAGSSGSSEDRLRTLLAANRSVVSELTLPAVLRRIVEAARDVAGARFAALGVVGPDGHLEQFIHSGMDEAAVERVGSLPTGGGILGVLIEEPLPIRLHRIADDARSVGFPEGHPTMQGFLGVPVRCRGEVFGNLYLADRVDGSDFTDDDEDLVVALAANAGVAIENARLYEESRRRQEWLRASADITRDLLRPGLGSDVLVRIADAVLRLADADVVTLDFPEIGTTGGGANVAGDAAGDGTDLYAVRLVVEVARGPGADDFIGTAYAADGSLAGVAMRERRAVVTGPSPDGTASLTAVAGRGPCGPAMACPLAGEAGVRGAVVMARQAGGPAFTRAEVEMAEQLANHAAVALELADGRADEERIAVLEDRQRIARDLHDHVIQRIFATGLSLEAVRGRAIEPTVQETLSRAVDDLDGTIRRIRSAIFELQVHPASRDARAVLLEVVASASAALGFEPALRLQGPVATALEPALLHDVTAVLREALTNVVKHSKCSAVDIRVTVSADLVTVQVSDDGPQADPDTSRRRRTSPTIVGGQSGLANLASRARARHGDCTLTTNETSTVLTWTARLSDGTNR</sequence>
<feature type="domain" description="GAF" evidence="5">
    <location>
        <begin position="199"/>
        <end position="369"/>
    </location>
</feature>
<dbReference type="InterPro" id="IPR003018">
    <property type="entry name" value="GAF"/>
</dbReference>
<keyword evidence="1" id="KW-0808">Transferase</keyword>
<dbReference type="Gene3D" id="3.30.565.10">
    <property type="entry name" value="Histidine kinase-like ATPase, C-terminal domain"/>
    <property type="match status" value="1"/>
</dbReference>
<evidence type="ECO:0000256" key="3">
    <source>
        <dbReference type="ARBA" id="ARBA00023012"/>
    </source>
</evidence>
<dbReference type="Pfam" id="PF07730">
    <property type="entry name" value="HisKA_3"/>
    <property type="match status" value="1"/>
</dbReference>
<dbReference type="PANTHER" id="PTHR24421:SF56">
    <property type="entry name" value="OXYGEN SENSOR HISTIDINE KINASE RESPONSE REGULATOR DOST"/>
    <property type="match status" value="1"/>
</dbReference>
<dbReference type="Gene3D" id="3.30.450.40">
    <property type="match status" value="2"/>
</dbReference>
<evidence type="ECO:0000259" key="5">
    <source>
        <dbReference type="SMART" id="SM00065"/>
    </source>
</evidence>
<dbReference type="InterPro" id="IPR029016">
    <property type="entry name" value="GAF-like_dom_sf"/>
</dbReference>
<dbReference type="Pfam" id="PF13185">
    <property type="entry name" value="GAF_2"/>
    <property type="match status" value="2"/>
</dbReference>
<dbReference type="InterPro" id="IPR011712">
    <property type="entry name" value="Sig_transdc_His_kin_sub3_dim/P"/>
</dbReference>
<dbReference type="SUPFAM" id="SSF55874">
    <property type="entry name" value="ATPase domain of HSP90 chaperone/DNA topoisomerase II/histidine kinase"/>
    <property type="match status" value="1"/>
</dbReference>
<dbReference type="InterPro" id="IPR036890">
    <property type="entry name" value="HATPase_C_sf"/>
</dbReference>
<reference evidence="6 7" key="1">
    <citation type="journal article" date="2019" name="Int. J. Syst. Evol. Microbiol.">
        <title>The Global Catalogue of Microorganisms (GCM) 10K type strain sequencing project: providing services to taxonomists for standard genome sequencing and annotation.</title>
        <authorList>
            <consortium name="The Broad Institute Genomics Platform"/>
            <consortium name="The Broad Institute Genome Sequencing Center for Infectious Disease"/>
            <person name="Wu L."/>
            <person name="Ma J."/>
        </authorList>
    </citation>
    <scope>NUCLEOTIDE SEQUENCE [LARGE SCALE GENOMIC DNA]</scope>
    <source>
        <strain evidence="6 7">JCM 15628</strain>
    </source>
</reference>
<dbReference type="PANTHER" id="PTHR24421">
    <property type="entry name" value="NITRATE/NITRITE SENSOR PROTEIN NARX-RELATED"/>
    <property type="match status" value="1"/>
</dbReference>
<evidence type="ECO:0000256" key="2">
    <source>
        <dbReference type="ARBA" id="ARBA00022777"/>
    </source>
</evidence>
<dbReference type="SUPFAM" id="SSF55781">
    <property type="entry name" value="GAF domain-like"/>
    <property type="match status" value="2"/>
</dbReference>
<organism evidence="6 7">
    <name type="scientific">Terrabacter lapilli</name>
    <dbReference type="NCBI Taxonomy" id="436231"/>
    <lineage>
        <taxon>Bacteria</taxon>
        <taxon>Bacillati</taxon>
        <taxon>Actinomycetota</taxon>
        <taxon>Actinomycetes</taxon>
        <taxon>Micrococcales</taxon>
        <taxon>Intrasporangiaceae</taxon>
        <taxon>Terrabacter</taxon>
    </lineage>
</organism>
<evidence type="ECO:0000313" key="6">
    <source>
        <dbReference type="EMBL" id="GAA1985479.1"/>
    </source>
</evidence>
<dbReference type="SMART" id="SM00065">
    <property type="entry name" value="GAF"/>
    <property type="match status" value="2"/>
</dbReference>
<protein>
    <submittedName>
        <fullName evidence="6">GAF domain-containing sensor histidine kinase</fullName>
    </submittedName>
</protein>
<evidence type="ECO:0000256" key="1">
    <source>
        <dbReference type="ARBA" id="ARBA00022679"/>
    </source>
</evidence>
<evidence type="ECO:0000313" key="7">
    <source>
        <dbReference type="Proteomes" id="UP001500013"/>
    </source>
</evidence>
<feature type="region of interest" description="Disordered" evidence="4">
    <location>
        <begin position="520"/>
        <end position="544"/>
    </location>
</feature>
<keyword evidence="3" id="KW-0902">Two-component regulatory system</keyword>
<evidence type="ECO:0000256" key="4">
    <source>
        <dbReference type="SAM" id="MobiDB-lite"/>
    </source>
</evidence>
<dbReference type="EMBL" id="BAAAPU010000008">
    <property type="protein sequence ID" value="GAA1985479.1"/>
    <property type="molecule type" value="Genomic_DNA"/>
</dbReference>
<dbReference type="Proteomes" id="UP001500013">
    <property type="component" value="Unassembled WGS sequence"/>
</dbReference>
<accession>A0ABN2SF49</accession>
<dbReference type="RefSeq" id="WP_344063859.1">
    <property type="nucleotide sequence ID" value="NZ_BAAAPU010000008.1"/>
</dbReference>
<proteinExistence type="predicted"/>
<keyword evidence="2 6" id="KW-0418">Kinase</keyword>
<gene>
    <name evidence="6" type="ORF">GCM10009817_28670</name>
</gene>
<dbReference type="InterPro" id="IPR050482">
    <property type="entry name" value="Sensor_HK_TwoCompSys"/>
</dbReference>
<dbReference type="InterPro" id="IPR003594">
    <property type="entry name" value="HATPase_dom"/>
</dbReference>
<dbReference type="Gene3D" id="1.20.5.1930">
    <property type="match status" value="1"/>
</dbReference>
<keyword evidence="7" id="KW-1185">Reference proteome</keyword>
<comment type="caution">
    <text evidence="6">The sequence shown here is derived from an EMBL/GenBank/DDBJ whole genome shotgun (WGS) entry which is preliminary data.</text>
</comment>
<feature type="domain" description="GAF" evidence="5">
    <location>
        <begin position="34"/>
        <end position="181"/>
    </location>
</feature>
<name>A0ABN2SF49_9MICO</name>
<dbReference type="Pfam" id="PF02518">
    <property type="entry name" value="HATPase_c"/>
    <property type="match status" value="1"/>
</dbReference>
<dbReference type="GO" id="GO:0016301">
    <property type="term" value="F:kinase activity"/>
    <property type="evidence" value="ECO:0007669"/>
    <property type="project" value="UniProtKB-KW"/>
</dbReference>